<dbReference type="SMART" id="SM00320">
    <property type="entry name" value="WD40"/>
    <property type="match status" value="11"/>
</dbReference>
<dbReference type="PROSITE" id="PS50082">
    <property type="entry name" value="WD_REPEATS_2"/>
    <property type="match status" value="8"/>
</dbReference>
<dbReference type="InterPro" id="IPR020472">
    <property type="entry name" value="WD40_PAC1"/>
</dbReference>
<keyword evidence="10" id="KW-1185">Reference proteome</keyword>
<dbReference type="PROSITE" id="PS50294">
    <property type="entry name" value="WD_REPEATS_REGION"/>
    <property type="match status" value="7"/>
</dbReference>
<keyword evidence="4" id="KW-0539">Nucleus</keyword>
<dbReference type="GeneID" id="30146223"/>
<dbReference type="InterPro" id="IPR001680">
    <property type="entry name" value="WD40_rpt"/>
</dbReference>
<dbReference type="AlphaFoldDB" id="A0A1E3QUE0"/>
<dbReference type="SUPFAM" id="SSF50978">
    <property type="entry name" value="WD40 repeat-like"/>
    <property type="match status" value="2"/>
</dbReference>
<comment type="subcellular location">
    <subcellularLocation>
        <location evidence="1">Nucleus</location>
        <location evidence="1">Nucleolus</location>
    </subcellularLocation>
</comment>
<dbReference type="GO" id="GO:0032040">
    <property type="term" value="C:small-subunit processome"/>
    <property type="evidence" value="ECO:0007669"/>
    <property type="project" value="EnsemblFungi"/>
</dbReference>
<reference evidence="10" key="1">
    <citation type="submission" date="2016-05" db="EMBL/GenBank/DDBJ databases">
        <title>Comparative genomics of biotechnologically important yeasts.</title>
        <authorList>
            <consortium name="DOE Joint Genome Institute"/>
            <person name="Riley R."/>
            <person name="Haridas S."/>
            <person name="Wolfe K.H."/>
            <person name="Lopes M.R."/>
            <person name="Hittinger C.T."/>
            <person name="Goker M."/>
            <person name="Salamov A."/>
            <person name="Wisecaver J."/>
            <person name="Long T.M."/>
            <person name="Aerts A.L."/>
            <person name="Barry K."/>
            <person name="Choi C."/>
            <person name="Clum A."/>
            <person name="Coughlan A.Y."/>
            <person name="Deshpande S."/>
            <person name="Douglass A.P."/>
            <person name="Hanson S.J."/>
            <person name="Klenk H.-P."/>
            <person name="Labutti K."/>
            <person name="Lapidus A."/>
            <person name="Lindquist E."/>
            <person name="Lipzen A."/>
            <person name="Meier-Kolthoff J.P."/>
            <person name="Ohm R.A."/>
            <person name="Otillar R.P."/>
            <person name="Pangilinan J."/>
            <person name="Peng Y."/>
            <person name="Rokas A."/>
            <person name="Rosa C.A."/>
            <person name="Scheuner C."/>
            <person name="Sibirny A.A."/>
            <person name="Slot J.C."/>
            <person name="Stielow J.B."/>
            <person name="Sun H."/>
            <person name="Kurtzman C.P."/>
            <person name="Blackwell M."/>
            <person name="Grigoriev I.V."/>
            <person name="Jeffries T.W."/>
        </authorList>
    </citation>
    <scope>NUCLEOTIDE SEQUENCE [LARGE SCALE GENOMIC DNA]</scope>
    <source>
        <strain evidence="10">NRRL Y-12698</strain>
    </source>
</reference>
<feature type="domain" description="Small-subunit processome Utp12" evidence="8">
    <location>
        <begin position="815"/>
        <end position="924"/>
    </location>
</feature>
<evidence type="ECO:0000256" key="4">
    <source>
        <dbReference type="ARBA" id="ARBA00023242"/>
    </source>
</evidence>
<keyword evidence="2 6" id="KW-0853">WD repeat</keyword>
<evidence type="ECO:0000313" key="9">
    <source>
        <dbReference type="EMBL" id="ODQ81299.1"/>
    </source>
</evidence>
<dbReference type="GO" id="GO:0034388">
    <property type="term" value="C:Pwp2p-containing subcomplex of 90S preribosome"/>
    <property type="evidence" value="ECO:0007669"/>
    <property type="project" value="EnsemblFungi"/>
</dbReference>
<dbReference type="GO" id="GO:0034511">
    <property type="term" value="F:U3 snoRNA binding"/>
    <property type="evidence" value="ECO:0007669"/>
    <property type="project" value="EnsemblFungi"/>
</dbReference>
<dbReference type="Pfam" id="PF25173">
    <property type="entry name" value="Beta-prop_WDR3_1st"/>
    <property type="match status" value="1"/>
</dbReference>
<dbReference type="FunFam" id="2.130.10.10:FF:000178">
    <property type="entry name" value="WD repeat domain 3"/>
    <property type="match status" value="1"/>
</dbReference>
<evidence type="ECO:0000256" key="5">
    <source>
        <dbReference type="ARBA" id="ARBA00038229"/>
    </source>
</evidence>
<sequence length="958" mass="107553">MVKSYQRYEQERCFGVIASSSNIVWLPPSASQGKASAGRALTAGLEEILIWDIKTGELLQKMRDGLNPGAADSVTSSAPAEATFLQYHDLTGLVAVGYADGSIKVWDLALGSVLISFTGHKSAVTLLKFDRTGTRLVSGSKDASIIVWDLVGETGLFKLRGHSDQITGVHFLSEHTTDIDEMEEWLVSTSKDGLIKLWDLKTQQCIETHVAHAGECWALAVDTSRNLAITSGRDNQIKVWSLDLAQEATKVAERGEFEKQSTRRAAEISFKEVGAHLFFYVQNADRTMEVFRIRNEDEIAKRIAKKKKDLKKDGYEDAEIDTKVAELDINRLVARITSLSLAALPKSKDKKTSAQKIQAATWTVCNSTKLEILLSTSANSIEYYTIPLPEVISKAQDIVAARQHSVELQGHRKDIRSMDISSDNKLLATASEGMLKVWNVKTTNCIRTFECGYALCTKFLPGGSLIVLGTKHGELQLYDLASSELLHTVEDAHSDEIWSLDLTPDGKALVSGSSDKQVKFWDFKVERELVPGTKDTYVPKMKIVHNKTLELNDAILAVKISPDAKYLAVSLLDNTVKVFFYDTLKFYLSLYGHKLPVLSVDISYDSKMIITSSADKNIKIWGLDFGDCHKSIFGHQDSIMNVKFVANTHNFFSAGKDKLVKYWDGDKFECIQKLPAHQSEIWALAVASDGAFVVSTAHDHSIRIWYETDDQVFLEEEREKEMDELYQNELLESLEGEEPRGDDEADESTKVTKQTMESLKAGEKLMEALELGIKDVEEFEEYASAMQQYNAKKTTMHPMEPVRNAVLQALGVTGSEYVLQTIMKIRAAQLEDALLVLPFSFSLRLLKFIEIWTNKENVSKNLTSMSQICRVLFMVVKHNARELINQKDESIKVQLSNVKEQLRGQLTHSVNELGVNIQGLKYIKAQWNMHHNAEFIDGYEQQQHEEKTAKKRVYQTVA</sequence>
<dbReference type="InterPro" id="IPR007148">
    <property type="entry name" value="SSU_processome_Utp12"/>
</dbReference>
<proteinExistence type="inferred from homology"/>
<dbReference type="GO" id="GO:0000480">
    <property type="term" value="P:endonucleolytic cleavage in 5'-ETS of tricistronic rRNA transcript (SSU-rRNA, 5.8S rRNA, LSU-rRNA)"/>
    <property type="evidence" value="ECO:0007669"/>
    <property type="project" value="EnsemblFungi"/>
</dbReference>
<dbReference type="InterPro" id="IPR015943">
    <property type="entry name" value="WD40/YVTN_repeat-like_dom_sf"/>
</dbReference>
<dbReference type="InterPro" id="IPR036322">
    <property type="entry name" value="WD40_repeat_dom_sf"/>
</dbReference>
<dbReference type="CDD" id="cd00200">
    <property type="entry name" value="WD40"/>
    <property type="match status" value="2"/>
</dbReference>
<dbReference type="STRING" id="984486.A0A1E3QUE0"/>
<dbReference type="Pfam" id="PF04003">
    <property type="entry name" value="Utp12"/>
    <property type="match status" value="1"/>
</dbReference>
<feature type="repeat" description="WD" evidence="6">
    <location>
        <begin position="490"/>
        <end position="531"/>
    </location>
</feature>
<dbReference type="RefSeq" id="XP_018986627.1">
    <property type="nucleotide sequence ID" value="XM_019128370.1"/>
</dbReference>
<feature type="compositionally biased region" description="Acidic residues" evidence="7">
    <location>
        <begin position="732"/>
        <end position="746"/>
    </location>
</feature>
<feature type="repeat" description="WD" evidence="6">
    <location>
        <begin position="408"/>
        <end position="448"/>
    </location>
</feature>
<feature type="repeat" description="WD" evidence="6">
    <location>
        <begin position="117"/>
        <end position="150"/>
    </location>
</feature>
<dbReference type="Proteomes" id="UP000094336">
    <property type="component" value="Unassembled WGS sequence"/>
</dbReference>
<evidence type="ECO:0000256" key="1">
    <source>
        <dbReference type="ARBA" id="ARBA00004604"/>
    </source>
</evidence>
<evidence type="ECO:0000256" key="7">
    <source>
        <dbReference type="SAM" id="MobiDB-lite"/>
    </source>
</evidence>
<feature type="repeat" description="WD" evidence="6">
    <location>
        <begin position="590"/>
        <end position="631"/>
    </location>
</feature>
<gene>
    <name evidence="9" type="ORF">BABINDRAFT_160662</name>
</gene>
<dbReference type="Pfam" id="PF25172">
    <property type="entry name" value="Beta-prop_WDR3_2nd"/>
    <property type="match status" value="1"/>
</dbReference>
<evidence type="ECO:0000256" key="2">
    <source>
        <dbReference type="ARBA" id="ARBA00022574"/>
    </source>
</evidence>
<comment type="similarity">
    <text evidence="5">Belongs to the WD repeat WDR3/UTP12 family.</text>
</comment>
<feature type="repeat" description="WD" evidence="6">
    <location>
        <begin position="632"/>
        <end position="664"/>
    </location>
</feature>
<feature type="repeat" description="WD" evidence="6">
    <location>
        <begin position="209"/>
        <end position="250"/>
    </location>
</feature>
<name>A0A1E3QUE0_9ASCO</name>
<dbReference type="FunFam" id="2.130.10.10:FF:001139">
    <property type="entry name" value="DIP2p Nucleolar protein"/>
    <property type="match status" value="1"/>
</dbReference>
<dbReference type="PANTHER" id="PTHR19853">
    <property type="entry name" value="WD REPEAT CONTAINING PROTEIN 3 WDR3"/>
    <property type="match status" value="1"/>
</dbReference>
<protein>
    <recommendedName>
        <fullName evidence="8">Small-subunit processome Utp12 domain-containing protein</fullName>
    </recommendedName>
</protein>
<keyword evidence="3" id="KW-0677">Repeat</keyword>
<dbReference type="EMBL" id="KV454428">
    <property type="protein sequence ID" value="ODQ81299.1"/>
    <property type="molecule type" value="Genomic_DNA"/>
</dbReference>
<dbReference type="PROSITE" id="PS00678">
    <property type="entry name" value="WD_REPEATS_1"/>
    <property type="match status" value="3"/>
</dbReference>
<evidence type="ECO:0000256" key="3">
    <source>
        <dbReference type="ARBA" id="ARBA00022737"/>
    </source>
</evidence>
<evidence type="ECO:0000256" key="6">
    <source>
        <dbReference type="PROSITE-ProRule" id="PRU00221"/>
    </source>
</evidence>
<evidence type="ECO:0000313" key="10">
    <source>
        <dbReference type="Proteomes" id="UP000094336"/>
    </source>
</evidence>
<feature type="region of interest" description="Disordered" evidence="7">
    <location>
        <begin position="732"/>
        <end position="753"/>
    </location>
</feature>
<dbReference type="Gene3D" id="2.130.10.10">
    <property type="entry name" value="YVTN repeat-like/Quinoprotein amine dehydrogenase"/>
    <property type="match status" value="3"/>
</dbReference>
<dbReference type="FunFam" id="2.130.10.10:FF:000157">
    <property type="entry name" value="WD repeat domain 3"/>
    <property type="match status" value="1"/>
</dbReference>
<feature type="repeat" description="WD" evidence="6">
    <location>
        <begin position="674"/>
        <end position="705"/>
    </location>
</feature>
<dbReference type="InterPro" id="IPR019775">
    <property type="entry name" value="WD40_repeat_CS"/>
</dbReference>
<feature type="repeat" description="WD" evidence="6">
    <location>
        <begin position="159"/>
        <end position="208"/>
    </location>
</feature>
<dbReference type="GO" id="GO:0000447">
    <property type="term" value="P:endonucleolytic cleavage in ITS1 to separate SSU-rRNA from 5.8S rRNA and LSU-rRNA from tricistronic rRNA transcript (SSU-rRNA, 5.8S rRNA, LSU-rRNA)"/>
    <property type="evidence" value="ECO:0007669"/>
    <property type="project" value="EnsemblFungi"/>
</dbReference>
<dbReference type="PANTHER" id="PTHR19853:SF0">
    <property type="entry name" value="WD REPEAT-CONTAINING PROTEIN 3"/>
    <property type="match status" value="1"/>
</dbReference>
<evidence type="ECO:0000259" key="8">
    <source>
        <dbReference type="Pfam" id="PF04003"/>
    </source>
</evidence>
<dbReference type="InterPro" id="IPR051570">
    <property type="entry name" value="TBC1_cilium_biogenesis"/>
</dbReference>
<organism evidence="9 10">
    <name type="scientific">Babjeviella inositovora NRRL Y-12698</name>
    <dbReference type="NCBI Taxonomy" id="984486"/>
    <lineage>
        <taxon>Eukaryota</taxon>
        <taxon>Fungi</taxon>
        <taxon>Dikarya</taxon>
        <taxon>Ascomycota</taxon>
        <taxon>Saccharomycotina</taxon>
        <taxon>Pichiomycetes</taxon>
        <taxon>Serinales incertae sedis</taxon>
        <taxon>Babjeviella</taxon>
    </lineage>
</organism>
<accession>A0A1E3QUE0</accession>
<dbReference type="PRINTS" id="PR00320">
    <property type="entry name" value="GPROTEINBRPT"/>
</dbReference>
<dbReference type="GO" id="GO:0000472">
    <property type="term" value="P:endonucleolytic cleavage to generate mature 5'-end of SSU-rRNA from (SSU-rRNA, 5.8S rRNA, LSU-rRNA)"/>
    <property type="evidence" value="ECO:0007669"/>
    <property type="project" value="EnsemblFungi"/>
</dbReference>
<dbReference type="OrthoDB" id="407922at2759"/>